<dbReference type="PANTHER" id="PTHR32063:SF18">
    <property type="entry name" value="CATION EFFLUX SYSTEM PROTEIN"/>
    <property type="match status" value="1"/>
</dbReference>
<feature type="transmembrane region" description="Helical" evidence="1">
    <location>
        <begin position="561"/>
        <end position="581"/>
    </location>
</feature>
<keyword evidence="1" id="KW-1133">Transmembrane helix</keyword>
<dbReference type="Gene3D" id="3.30.70.1430">
    <property type="entry name" value="Multidrug efflux transporter AcrB pore domain"/>
    <property type="match status" value="2"/>
</dbReference>
<evidence type="ECO:0000313" key="3">
    <source>
        <dbReference type="Proteomes" id="UP000298681"/>
    </source>
</evidence>
<feature type="transmembrane region" description="Helical" evidence="1">
    <location>
        <begin position="465"/>
        <end position="487"/>
    </location>
</feature>
<protein>
    <submittedName>
        <fullName evidence="2">Efflux RND transporter permease subunit</fullName>
    </submittedName>
</protein>
<keyword evidence="1" id="KW-0812">Transmembrane</keyword>
<keyword evidence="1" id="KW-0472">Membrane</keyword>
<proteinExistence type="predicted"/>
<feature type="transmembrane region" description="Helical" evidence="1">
    <location>
        <begin position="389"/>
        <end position="413"/>
    </location>
</feature>
<dbReference type="GO" id="GO:0005886">
    <property type="term" value="C:plasma membrane"/>
    <property type="evidence" value="ECO:0007669"/>
    <property type="project" value="TreeGrafter"/>
</dbReference>
<dbReference type="RefSeq" id="WP_134675081.1">
    <property type="nucleotide sequence ID" value="NZ_SPUH01000002.1"/>
</dbReference>
<comment type="caution">
    <text evidence="2">The sequence shown here is derived from an EMBL/GenBank/DDBJ whole genome shotgun (WGS) entry which is preliminary data.</text>
</comment>
<dbReference type="Pfam" id="PF00873">
    <property type="entry name" value="ACR_tran"/>
    <property type="match status" value="1"/>
</dbReference>
<dbReference type="EMBL" id="SPUH01000002">
    <property type="protein sequence ID" value="TKS52961.1"/>
    <property type="molecule type" value="Genomic_DNA"/>
</dbReference>
<feature type="transmembrane region" description="Helical" evidence="1">
    <location>
        <begin position="896"/>
        <end position="913"/>
    </location>
</feature>
<feature type="transmembrane region" description="Helical" evidence="1">
    <location>
        <begin position="12"/>
        <end position="33"/>
    </location>
</feature>
<dbReference type="Gene3D" id="3.30.70.1440">
    <property type="entry name" value="Multidrug efflux transporter AcrB pore domain"/>
    <property type="match status" value="1"/>
</dbReference>
<dbReference type="Gene3D" id="1.20.1640.10">
    <property type="entry name" value="Multidrug efflux transporter AcrB transmembrane domain"/>
    <property type="match status" value="2"/>
</dbReference>
<feature type="transmembrane region" description="Helical" evidence="1">
    <location>
        <begin position="337"/>
        <end position="356"/>
    </location>
</feature>
<organism evidence="2 3">
    <name type="scientific">Luteimonas yindakuii</name>
    <dbReference type="NCBI Taxonomy" id="2565782"/>
    <lineage>
        <taxon>Bacteria</taxon>
        <taxon>Pseudomonadati</taxon>
        <taxon>Pseudomonadota</taxon>
        <taxon>Gammaproteobacteria</taxon>
        <taxon>Lysobacterales</taxon>
        <taxon>Lysobacteraceae</taxon>
        <taxon>Luteimonas</taxon>
    </lineage>
</organism>
<feature type="transmembrane region" description="Helical" evidence="1">
    <location>
        <begin position="946"/>
        <end position="967"/>
    </location>
</feature>
<dbReference type="GO" id="GO:0042910">
    <property type="term" value="F:xenobiotic transmembrane transporter activity"/>
    <property type="evidence" value="ECO:0007669"/>
    <property type="project" value="TreeGrafter"/>
</dbReference>
<dbReference type="SUPFAM" id="SSF82693">
    <property type="entry name" value="Multidrug efflux transporter AcrB pore domain, PN1, PN2, PC1 and PC2 subdomains"/>
    <property type="match status" value="2"/>
</dbReference>
<accession>A0A4Z1RH61</accession>
<feature type="transmembrane region" description="Helical" evidence="1">
    <location>
        <begin position="920"/>
        <end position="940"/>
    </location>
</feature>
<dbReference type="Gene3D" id="3.30.70.1320">
    <property type="entry name" value="Multidrug efflux transporter AcrB pore domain like"/>
    <property type="match status" value="1"/>
</dbReference>
<reference evidence="2 3" key="1">
    <citation type="submission" date="2019-01" db="EMBL/GenBank/DDBJ databases">
        <authorList>
            <person name="Zhang S."/>
        </authorList>
    </citation>
    <scope>NUCLEOTIDE SEQUENCE [LARGE SCALE GENOMIC DNA]</scope>
    <source>
        <strain evidence="2 3">1626</strain>
    </source>
</reference>
<feature type="transmembrane region" description="Helical" evidence="1">
    <location>
        <begin position="1020"/>
        <end position="1044"/>
    </location>
</feature>
<gene>
    <name evidence="2" type="ORF">E4582_12175</name>
</gene>
<dbReference type="Proteomes" id="UP000298681">
    <property type="component" value="Unassembled WGS sequence"/>
</dbReference>
<dbReference type="Gene3D" id="3.30.2090.10">
    <property type="entry name" value="Multidrug efflux transporter AcrB TolC docking domain, DN and DC subdomains"/>
    <property type="match status" value="2"/>
</dbReference>
<name>A0A4Z1RH61_9GAMM</name>
<feature type="transmembrane region" description="Helical" evidence="1">
    <location>
        <begin position="995"/>
        <end position="1014"/>
    </location>
</feature>
<feature type="transmembrane region" description="Helical" evidence="1">
    <location>
        <begin position="363"/>
        <end position="383"/>
    </location>
</feature>
<dbReference type="SUPFAM" id="SSF82714">
    <property type="entry name" value="Multidrug efflux transporter AcrB TolC docking domain, DN and DC subdomains"/>
    <property type="match status" value="2"/>
</dbReference>
<feature type="transmembrane region" description="Helical" evidence="1">
    <location>
        <begin position="434"/>
        <end position="453"/>
    </location>
</feature>
<sequence>MTRFNLSEWALANRGLVLYAMLVVAIIGVWSYMRLGQSEDPPFTFKAMVIRTVWPGATAEEVSRQVTERIEKKLMETGDYEFIRSYSRPGESQIVFMARDSMRSKEIPALWYQVRKKVGDIRATLPADVIGPFFNDEFGDTFGNIYALTGAGFDYAVLKDYADRLQLQLQRVPDVGKVELIGLQDEKIFIEISNTRLATLGIPLAAVQDALAQQNAVATAGFYETGSERVQLRVDGAFDSVDAIRAFPIPAGGRTIRLDDVATVRRGFADPAAPRMRFMGEDAIGIAVSMHDGGDILRLGRTLEAEFARLEQTLPAGMQLRRVADQPQAVRDSVGEFVKVLAEAVVIVLLVSFVSLGFRTGLVVAVSIPLVLAMTFAVMHYFGIGLHKISLGALVLALGLMVDDAIIAVEMMAIKMEQGYSRLKAASFAWTNTAFPMLTGTLVTAAGFLPIATAASSTGEYTRSLFQVVTIALVVSWIAAVLFIPYLGEKMLPDLANPQPPKPGSLAARIRAWRERAADRHPAFADVLAPKPIGTHDHDPYQRPFYRRFRRWLEWSLTHRWLVIGATAALLLASILLFRFVPQQFFPDSTRLELMVDLELAEGSSLRATQAQAERLEAMLQGRPGIANYAAYVGTGSPRFYLPLDQQLPQANFAQFVVMTTDPEAREEVRGWLIDGIAPRFPELQLRVTRLETGPPVGYPVQLRVSGEHIERVRAIARDVAERVRANPHTTNVNLDWDEPSKVVRLVIDQDRARALGVSSQQVAHFLAGSLSGLRVSVYREGNELVEMLMRGSGDERADLDMLGSLAVPTPSGQPVPVSQIATLEYAFEDGIIWHRDRLPTVTVRADIRDATTPPTVVAQILPTLDDIRAELPQGYLLETGGTLEDSARGQESIKAGLPLFLFVVMTLLMVQLRSLSRSVLVLLTAPLGLIGVTLFLLLFRVPFGFVAMLGTIALAGMIMRNSIILVDQIEQDIAAGHERWDAIIDATVRRFRPIVLTAAAAILAMIPLSRSVFFGPMAVAIMGGLTVATVLTLIFLPALYAAWFRVPVPAER</sequence>
<dbReference type="AlphaFoldDB" id="A0A4Z1RH61"/>
<evidence type="ECO:0000313" key="2">
    <source>
        <dbReference type="EMBL" id="TKS52961.1"/>
    </source>
</evidence>
<dbReference type="InterPro" id="IPR001036">
    <property type="entry name" value="Acrflvin-R"/>
</dbReference>
<dbReference type="SUPFAM" id="SSF82866">
    <property type="entry name" value="Multidrug efflux transporter AcrB transmembrane domain"/>
    <property type="match status" value="2"/>
</dbReference>
<dbReference type="InterPro" id="IPR027463">
    <property type="entry name" value="AcrB_DN_DC_subdom"/>
</dbReference>
<evidence type="ECO:0000256" key="1">
    <source>
        <dbReference type="SAM" id="Phobius"/>
    </source>
</evidence>
<keyword evidence="3" id="KW-1185">Reference proteome</keyword>
<dbReference type="PRINTS" id="PR00702">
    <property type="entry name" value="ACRIFLAVINRP"/>
</dbReference>
<dbReference type="PANTHER" id="PTHR32063">
    <property type="match status" value="1"/>
</dbReference>